<proteinExistence type="inferred from homology"/>
<dbReference type="InterPro" id="IPR000305">
    <property type="entry name" value="GIY-YIG_endonuc"/>
</dbReference>
<dbReference type="SUPFAM" id="SSF82771">
    <property type="entry name" value="GIY-YIG endonuclease"/>
    <property type="match status" value="1"/>
</dbReference>
<evidence type="ECO:0000259" key="2">
    <source>
        <dbReference type="PROSITE" id="PS50164"/>
    </source>
</evidence>
<protein>
    <submittedName>
        <fullName evidence="3">Endonuclease</fullName>
    </submittedName>
</protein>
<dbReference type="Pfam" id="PF01541">
    <property type="entry name" value="GIY-YIG"/>
    <property type="match status" value="1"/>
</dbReference>
<comment type="similarity">
    <text evidence="1">Belongs to the UPF0213 family.</text>
</comment>
<dbReference type="RefSeq" id="WP_007689499.1">
    <property type="nucleotide sequence ID" value="NZ_CP013070.1"/>
</dbReference>
<evidence type="ECO:0000313" key="3">
    <source>
        <dbReference type="EMBL" id="APL95906.1"/>
    </source>
</evidence>
<dbReference type="CDD" id="cd10448">
    <property type="entry name" value="GIY-YIG_unchar_3"/>
    <property type="match status" value="1"/>
</dbReference>
<dbReference type="PANTHER" id="PTHR34477">
    <property type="entry name" value="UPF0213 PROTEIN YHBQ"/>
    <property type="match status" value="1"/>
</dbReference>
<keyword evidence="3" id="KW-0540">Nuclease</keyword>
<sequence>MKREISPTVYILASRRNGTLYTGVTSDLVKRLYEHRNGLIEGFTSDYGVKRLVWFEMHDAIDGAILREKRIKKWNRQWKIELIEAGNPEWDDLALAFGFEPLRERAGDGFPLSRE</sequence>
<evidence type="ECO:0000313" key="4">
    <source>
        <dbReference type="Proteomes" id="UP000004550"/>
    </source>
</evidence>
<organism evidence="3 4">
    <name type="scientific">Sphingobium indicum (strain DSM 16412 / CCM 7286 / MTCC 6364 / B90A)</name>
    <dbReference type="NCBI Taxonomy" id="861109"/>
    <lineage>
        <taxon>Bacteria</taxon>
        <taxon>Pseudomonadati</taxon>
        <taxon>Pseudomonadota</taxon>
        <taxon>Alphaproteobacteria</taxon>
        <taxon>Sphingomonadales</taxon>
        <taxon>Sphingomonadaceae</taxon>
        <taxon>Sphingobium</taxon>
    </lineage>
</organism>
<dbReference type="AlphaFoldDB" id="A0A1L5BSP5"/>
<dbReference type="PROSITE" id="PS50164">
    <property type="entry name" value="GIY_YIG"/>
    <property type="match status" value="1"/>
</dbReference>
<accession>A0A1L5BSP5</accession>
<dbReference type="SMART" id="SM00465">
    <property type="entry name" value="GIYc"/>
    <property type="match status" value="1"/>
</dbReference>
<evidence type="ECO:0000256" key="1">
    <source>
        <dbReference type="ARBA" id="ARBA00007435"/>
    </source>
</evidence>
<name>A0A1L5BSP5_SPHIB</name>
<dbReference type="InterPro" id="IPR035901">
    <property type="entry name" value="GIY-YIG_endonuc_sf"/>
</dbReference>
<feature type="domain" description="GIY-YIG" evidence="2">
    <location>
        <begin position="5"/>
        <end position="82"/>
    </location>
</feature>
<keyword evidence="3" id="KW-0255">Endonuclease</keyword>
<dbReference type="Proteomes" id="UP000004550">
    <property type="component" value="Chromosome"/>
</dbReference>
<dbReference type="InterPro" id="IPR050190">
    <property type="entry name" value="UPF0213_domain"/>
</dbReference>
<keyword evidence="3" id="KW-0378">Hydrolase</keyword>
<dbReference type="GO" id="GO:0004519">
    <property type="term" value="F:endonuclease activity"/>
    <property type="evidence" value="ECO:0007669"/>
    <property type="project" value="UniProtKB-KW"/>
</dbReference>
<dbReference type="EMBL" id="CP013070">
    <property type="protein sequence ID" value="APL95906.1"/>
    <property type="molecule type" value="Genomic_DNA"/>
</dbReference>
<dbReference type="PANTHER" id="PTHR34477:SF5">
    <property type="entry name" value="BSL5627 PROTEIN"/>
    <property type="match status" value="1"/>
</dbReference>
<dbReference type="Gene3D" id="3.40.1440.10">
    <property type="entry name" value="GIY-YIG endonuclease"/>
    <property type="match status" value="1"/>
</dbReference>
<reference evidence="3 4" key="1">
    <citation type="journal article" date="2012" name="J. Bacteriol.">
        <title>Genome sequence of Sphingobium indicum B90A, a hexachlorocyclohexane-degrading bacterium.</title>
        <authorList>
            <person name="Anand S."/>
            <person name="Sangwan N."/>
            <person name="Lata P."/>
            <person name="Kaur J."/>
            <person name="Dua A."/>
            <person name="Singh A.K."/>
            <person name="Verma M."/>
            <person name="Kaur J."/>
            <person name="Khurana J.P."/>
            <person name="Khurana P."/>
            <person name="Mathur S."/>
            <person name="Lal R."/>
        </authorList>
    </citation>
    <scope>NUCLEOTIDE SEQUENCE [LARGE SCALE GENOMIC DNA]</scope>
    <source>
        <strain evidence="4">DSM 16412 / CCM 7286 / MTCC 6364 / B90A</strain>
    </source>
</reference>
<gene>
    <name evidence="3" type="ORF">SIDU_16095</name>
</gene>
<dbReference type="KEGG" id="sinb:SIDU_16095"/>